<accession>H3NKY3</accession>
<dbReference type="HOGENOM" id="CLU_126019_0_0_9"/>
<dbReference type="eggNOG" id="COG5582">
    <property type="taxonomic scope" value="Bacteria"/>
</dbReference>
<dbReference type="EMBL" id="AGEG01000016">
    <property type="protein sequence ID" value="EHR36261.1"/>
    <property type="molecule type" value="Genomic_DNA"/>
</dbReference>
<dbReference type="STRING" id="883113.HMPREF9708_01522"/>
<comment type="caution">
    <text evidence="2">The sequence shown here is derived from an EMBL/GenBank/DDBJ whole genome shotgun (WGS) entry which is preliminary data.</text>
</comment>
<reference evidence="2 3" key="1">
    <citation type="submission" date="2012-01" db="EMBL/GenBank/DDBJ databases">
        <title>The Genome Sequence of Facklamia languida CCUG 37842.</title>
        <authorList>
            <consortium name="The Broad Institute Genome Sequencing Platform"/>
            <person name="Earl A."/>
            <person name="Ward D."/>
            <person name="Feldgarden M."/>
            <person name="Gevers D."/>
            <person name="Huys G."/>
            <person name="Young S.K."/>
            <person name="Zeng Q."/>
            <person name="Gargeya S."/>
            <person name="Fitzgerald M."/>
            <person name="Haas B."/>
            <person name="Abouelleil A."/>
            <person name="Alvarado L."/>
            <person name="Arachchi H.M."/>
            <person name="Berlin A."/>
            <person name="Chapman S.B."/>
            <person name="Gearin G."/>
            <person name="Goldberg J."/>
            <person name="Griggs A."/>
            <person name="Gujja S."/>
            <person name="Hansen M."/>
            <person name="Heiman D."/>
            <person name="Howarth C."/>
            <person name="Larimer J."/>
            <person name="Lui A."/>
            <person name="MacDonald P.J.P."/>
            <person name="McCowen C."/>
            <person name="Montmayeur A."/>
            <person name="Murphy C."/>
            <person name="Neiman D."/>
            <person name="Pearson M."/>
            <person name="Priest M."/>
            <person name="Roberts A."/>
            <person name="Saif S."/>
            <person name="Shea T."/>
            <person name="Sisk P."/>
            <person name="Stolte C."/>
            <person name="Sykes S."/>
            <person name="Wortman J."/>
            <person name="Nusbaum C."/>
            <person name="Birren B."/>
        </authorList>
    </citation>
    <scope>NUCLEOTIDE SEQUENCE [LARGE SCALE GENOMIC DNA]</scope>
    <source>
        <strain evidence="2 3">CCUG 37842</strain>
    </source>
</reference>
<dbReference type="Pfam" id="PF08864">
    <property type="entry name" value="UPF0302"/>
    <property type="match status" value="1"/>
</dbReference>
<evidence type="ECO:0000313" key="2">
    <source>
        <dbReference type="EMBL" id="EHR36261.1"/>
    </source>
</evidence>
<proteinExistence type="predicted"/>
<protein>
    <recommendedName>
        <fullName evidence="1">UPF0302 domain-containing protein</fullName>
    </recommendedName>
</protein>
<dbReference type="AlphaFoldDB" id="H3NKY3"/>
<dbReference type="InterPro" id="IPR014963">
    <property type="entry name" value="UPF0302_N"/>
</dbReference>
<gene>
    <name evidence="2" type="ORF">HMPREF9708_01522</name>
</gene>
<name>H3NKY3_9LACT</name>
<dbReference type="PATRIC" id="fig|883113.3.peg.1524"/>
<keyword evidence="3" id="KW-1185">Reference proteome</keyword>
<dbReference type="RefSeq" id="WP_006309755.1">
    <property type="nucleotide sequence ID" value="NZ_JH601133.1"/>
</dbReference>
<dbReference type="OrthoDB" id="2155814at2"/>
<evidence type="ECO:0000259" key="1">
    <source>
        <dbReference type="Pfam" id="PF08864"/>
    </source>
</evidence>
<evidence type="ECO:0000313" key="3">
    <source>
        <dbReference type="Proteomes" id="UP000006190"/>
    </source>
</evidence>
<feature type="domain" description="UPF0302" evidence="1">
    <location>
        <begin position="7"/>
        <end position="95"/>
    </location>
</feature>
<dbReference type="InterPro" id="IPR038091">
    <property type="entry name" value="UPF0302_N_sf"/>
</dbReference>
<sequence>MERRERKLAFLRQFIQAHPHPHYEVRALIHYLISQSASLDYLEFADQVAYAPRGLLIRYQDLHGQPGLTYYKESHTYEAVDQAFHDFRLNALQEKTTFYLEFDLADFYYEALRQDVLVENPFQPLYLGDLDQIRDATLALSQSACRQMIMRQIDQALDAKNFDLVETYLGQLNQLSE</sequence>
<dbReference type="Proteomes" id="UP000006190">
    <property type="component" value="Unassembled WGS sequence"/>
</dbReference>
<organism evidence="2 3">
    <name type="scientific">Facklamia languida CCUG 37842</name>
    <dbReference type="NCBI Taxonomy" id="883113"/>
    <lineage>
        <taxon>Bacteria</taxon>
        <taxon>Bacillati</taxon>
        <taxon>Bacillota</taxon>
        <taxon>Bacilli</taxon>
        <taxon>Lactobacillales</taxon>
        <taxon>Aerococcaceae</taxon>
        <taxon>Facklamia</taxon>
    </lineage>
</organism>
<dbReference type="Gene3D" id="3.40.1530.30">
    <property type="entry name" value="Uncharacterised family UPF0302, N-terminal domain"/>
    <property type="match status" value="1"/>
</dbReference>